<protein>
    <submittedName>
        <fullName evidence="1">Probable phosphoglycerate mutase</fullName>
    </submittedName>
</protein>
<evidence type="ECO:0000313" key="1">
    <source>
        <dbReference type="EMBL" id="SFE41572.1"/>
    </source>
</evidence>
<dbReference type="SUPFAM" id="SSF53254">
    <property type="entry name" value="Phosphoglycerate mutase-like"/>
    <property type="match status" value="1"/>
</dbReference>
<gene>
    <name evidence="1" type="ORF">SAMN04488523_10742</name>
</gene>
<sequence>MSDEARQHRYALPKGAADLILIRHGETQAAQRGVPFDMVEGQGDPGLRPEGEAQAQAVAARLADLAIGAIWVTTMRRTHQTAAPLATSLNLTPKIERDLREVNLGDWDGGEYRFRAAANDPAFLRAKDGHEWGEIPGAETTAQLHERVQRGLRRIASLHPDQIVAVVVHGGVVGAAMAIATGARPFAFNGAANGSISRIVVDGDQMVARGFNDVAHLERLGL</sequence>
<dbReference type="GO" id="GO:0016791">
    <property type="term" value="F:phosphatase activity"/>
    <property type="evidence" value="ECO:0007669"/>
    <property type="project" value="TreeGrafter"/>
</dbReference>
<name>A0A1I2ACG8_9RHOB</name>
<proteinExistence type="predicted"/>
<dbReference type="SMART" id="SM00855">
    <property type="entry name" value="PGAM"/>
    <property type="match status" value="1"/>
</dbReference>
<dbReference type="CDD" id="cd07067">
    <property type="entry name" value="HP_PGM_like"/>
    <property type="match status" value="1"/>
</dbReference>
<evidence type="ECO:0000313" key="2">
    <source>
        <dbReference type="Proteomes" id="UP000198977"/>
    </source>
</evidence>
<dbReference type="PANTHER" id="PTHR48100:SF1">
    <property type="entry name" value="HISTIDINE PHOSPHATASE FAMILY PROTEIN-RELATED"/>
    <property type="match status" value="1"/>
</dbReference>
<organism evidence="1 2">
    <name type="scientific">Sulfitobacter brevis</name>
    <dbReference type="NCBI Taxonomy" id="74348"/>
    <lineage>
        <taxon>Bacteria</taxon>
        <taxon>Pseudomonadati</taxon>
        <taxon>Pseudomonadota</taxon>
        <taxon>Alphaproteobacteria</taxon>
        <taxon>Rhodobacterales</taxon>
        <taxon>Roseobacteraceae</taxon>
        <taxon>Sulfitobacter</taxon>
    </lineage>
</organism>
<dbReference type="InterPro" id="IPR013078">
    <property type="entry name" value="His_Pase_superF_clade-1"/>
</dbReference>
<accession>A0A1I2ACG8</accession>
<dbReference type="GO" id="GO:0005737">
    <property type="term" value="C:cytoplasm"/>
    <property type="evidence" value="ECO:0007669"/>
    <property type="project" value="TreeGrafter"/>
</dbReference>
<dbReference type="Gene3D" id="3.40.50.1240">
    <property type="entry name" value="Phosphoglycerate mutase-like"/>
    <property type="match status" value="1"/>
</dbReference>
<reference evidence="2" key="1">
    <citation type="submission" date="2016-10" db="EMBL/GenBank/DDBJ databases">
        <authorList>
            <person name="Varghese N."/>
            <person name="Submissions S."/>
        </authorList>
    </citation>
    <scope>NUCLEOTIDE SEQUENCE [LARGE SCALE GENOMIC DNA]</scope>
    <source>
        <strain evidence="2">DSM 11443</strain>
    </source>
</reference>
<dbReference type="Proteomes" id="UP000198977">
    <property type="component" value="Unassembled WGS sequence"/>
</dbReference>
<dbReference type="OrthoDB" id="9783269at2"/>
<dbReference type="Pfam" id="PF00300">
    <property type="entry name" value="His_Phos_1"/>
    <property type="match status" value="1"/>
</dbReference>
<dbReference type="RefSeq" id="WP_093923889.1">
    <property type="nucleotide sequence ID" value="NZ_FOMW01000007.1"/>
</dbReference>
<dbReference type="EMBL" id="FOMW01000007">
    <property type="protein sequence ID" value="SFE41572.1"/>
    <property type="molecule type" value="Genomic_DNA"/>
</dbReference>
<keyword evidence="2" id="KW-1185">Reference proteome</keyword>
<dbReference type="PANTHER" id="PTHR48100">
    <property type="entry name" value="BROAD-SPECIFICITY PHOSPHATASE YOR283W-RELATED"/>
    <property type="match status" value="1"/>
</dbReference>
<dbReference type="InterPro" id="IPR029033">
    <property type="entry name" value="His_PPase_superfam"/>
</dbReference>
<dbReference type="STRING" id="74348.SAMN04488523_10742"/>
<dbReference type="InterPro" id="IPR050275">
    <property type="entry name" value="PGM_Phosphatase"/>
</dbReference>
<dbReference type="AlphaFoldDB" id="A0A1I2ACG8"/>